<evidence type="ECO:0000313" key="19">
    <source>
        <dbReference type="Proteomes" id="UP000830375"/>
    </source>
</evidence>
<evidence type="ECO:0000256" key="11">
    <source>
        <dbReference type="ARBA" id="ARBA00023136"/>
    </source>
</evidence>
<comment type="subunit">
    <text evidence="15">Homotrimer; conformation seems to be controled by binding to diacylglycerol (DAG).</text>
</comment>
<evidence type="ECO:0000256" key="10">
    <source>
        <dbReference type="ARBA" id="ARBA00023065"/>
    </source>
</evidence>
<name>A0ABQ8L1A3_LABRO</name>
<dbReference type="PANTHER" id="PTHR12454:SF5">
    <property type="entry name" value="TRIMERIC INTRACELLULAR CATION CHANNEL TYPE B"/>
    <property type="match status" value="1"/>
</dbReference>
<reference evidence="18 19" key="1">
    <citation type="submission" date="2022-01" db="EMBL/GenBank/DDBJ databases">
        <title>A high-quality chromosome-level genome assembly of rohu carp, Labeo rohita.</title>
        <authorList>
            <person name="Arick M.A. II"/>
            <person name="Hsu C.-Y."/>
            <person name="Magbanua Z."/>
            <person name="Pechanova O."/>
            <person name="Grover C."/>
            <person name="Miller E."/>
            <person name="Thrash A."/>
            <person name="Ezzel L."/>
            <person name="Alam S."/>
            <person name="Benzie J."/>
            <person name="Hamilton M."/>
            <person name="Karsi A."/>
            <person name="Lawrence M.L."/>
            <person name="Peterson D.G."/>
        </authorList>
    </citation>
    <scope>NUCLEOTIDE SEQUENCE [LARGE SCALE GENOMIC DNA]</scope>
    <source>
        <strain evidence="19">BAU-BD-2019</strain>
        <tissue evidence="18">Blood</tissue>
    </source>
</reference>
<keyword evidence="8" id="KW-0630">Potassium</keyword>
<evidence type="ECO:0000256" key="4">
    <source>
        <dbReference type="ARBA" id="ARBA00022538"/>
    </source>
</evidence>
<keyword evidence="9 17" id="KW-1133">Transmembrane helix</keyword>
<protein>
    <submittedName>
        <fullName evidence="18">Trimeric intracellular cation channel type B</fullName>
    </submittedName>
</protein>
<keyword evidence="11 17" id="KW-0472">Membrane</keyword>
<keyword evidence="6" id="KW-0256">Endoplasmic reticulum</keyword>
<feature type="transmembrane region" description="Helical" evidence="17">
    <location>
        <begin position="162"/>
        <end position="188"/>
    </location>
</feature>
<evidence type="ECO:0000313" key="18">
    <source>
        <dbReference type="EMBL" id="KAI2643936.1"/>
    </source>
</evidence>
<evidence type="ECO:0000256" key="1">
    <source>
        <dbReference type="ARBA" id="ARBA00004477"/>
    </source>
</evidence>
<evidence type="ECO:0000256" key="16">
    <source>
        <dbReference type="SAM" id="MobiDB-lite"/>
    </source>
</evidence>
<evidence type="ECO:0000256" key="2">
    <source>
        <dbReference type="ARBA" id="ARBA00005766"/>
    </source>
</evidence>
<evidence type="ECO:0000256" key="7">
    <source>
        <dbReference type="ARBA" id="ARBA00022826"/>
    </source>
</evidence>
<feature type="compositionally biased region" description="Basic and acidic residues" evidence="16">
    <location>
        <begin position="329"/>
        <end position="354"/>
    </location>
</feature>
<dbReference type="PANTHER" id="PTHR12454">
    <property type="entry name" value="TRIMERIC INTRACELLULAR CATION CHANNEL"/>
    <property type="match status" value="1"/>
</dbReference>
<evidence type="ECO:0000256" key="13">
    <source>
        <dbReference type="ARBA" id="ARBA00034430"/>
    </source>
</evidence>
<feature type="compositionally biased region" description="Polar residues" evidence="16">
    <location>
        <begin position="308"/>
        <end position="328"/>
    </location>
</feature>
<comment type="function">
    <text evidence="14">Intracellular monovalent cation channel required for maintenance of rapid intracellular calcium release. Acts as a potassium counter-ion channel that functions in synchronization with calcium release from intracellular stores. Activated by increased cytosolic Ca(2+) levels.</text>
</comment>
<keyword evidence="3" id="KW-0813">Transport</keyword>
<keyword evidence="12" id="KW-0407">Ion channel</keyword>
<keyword evidence="4" id="KW-0633">Potassium transport</keyword>
<keyword evidence="7" id="KW-0631">Potassium channel</keyword>
<dbReference type="Proteomes" id="UP000830375">
    <property type="component" value="Unassembled WGS sequence"/>
</dbReference>
<dbReference type="EMBL" id="JACTAM010002694">
    <property type="protein sequence ID" value="KAI2643936.1"/>
    <property type="molecule type" value="Genomic_DNA"/>
</dbReference>
<proteinExistence type="inferred from homology"/>
<keyword evidence="10" id="KW-0406">Ion transport</keyword>
<dbReference type="Pfam" id="PF05197">
    <property type="entry name" value="TRIC"/>
    <property type="match status" value="1"/>
</dbReference>
<sequence length="354" mass="38889">MDVFGFLNLNELALGLSNLSMFPYFDMAHYIVSVMSLREQPDKRPSVKGALQHTDSVTSVCKRVCVCVDALTRICDGAALLQSGVSMSVRCCSGCMRLHHVIRMNPTVPSSRALEVSQRSPFACWFSSMLYCFGGAVLSALMMADAPVAPLSNTTNLLLASLMWYLVFYCPLDAVYSAASVLPVRLVLTAMKELTRTWKVLGGVTQAGKKYKDGLFVMIAVGWAKGAGGGLMSNFEQLVRGVWKPETNELLKMSYPTKVTLLGAVVFSLQQCRFLPIQTHHLIFIYSLFIVTNKTLFVRPLNFSPLTESTQSCCSSPNHNKRNGSASAQEKKPSDANKPDQSNPKDAENSKKTD</sequence>
<feature type="transmembrane region" description="Helical" evidence="17">
    <location>
        <begin position="122"/>
        <end position="142"/>
    </location>
</feature>
<organism evidence="18 19">
    <name type="scientific">Labeo rohita</name>
    <name type="common">Indian major carp</name>
    <name type="synonym">Cyprinus rohita</name>
    <dbReference type="NCBI Taxonomy" id="84645"/>
    <lineage>
        <taxon>Eukaryota</taxon>
        <taxon>Metazoa</taxon>
        <taxon>Chordata</taxon>
        <taxon>Craniata</taxon>
        <taxon>Vertebrata</taxon>
        <taxon>Euteleostomi</taxon>
        <taxon>Actinopterygii</taxon>
        <taxon>Neopterygii</taxon>
        <taxon>Teleostei</taxon>
        <taxon>Ostariophysi</taxon>
        <taxon>Cypriniformes</taxon>
        <taxon>Cyprinidae</taxon>
        <taxon>Labeoninae</taxon>
        <taxon>Labeonini</taxon>
        <taxon>Labeo</taxon>
    </lineage>
</organism>
<comment type="similarity">
    <text evidence="2">Belongs to the TMEM38 family.</text>
</comment>
<gene>
    <name evidence="18" type="ORF">H4Q32_024679</name>
</gene>
<evidence type="ECO:0000256" key="3">
    <source>
        <dbReference type="ARBA" id="ARBA00022448"/>
    </source>
</evidence>
<evidence type="ECO:0000256" key="8">
    <source>
        <dbReference type="ARBA" id="ARBA00022958"/>
    </source>
</evidence>
<evidence type="ECO:0000256" key="9">
    <source>
        <dbReference type="ARBA" id="ARBA00022989"/>
    </source>
</evidence>
<dbReference type="InterPro" id="IPR007866">
    <property type="entry name" value="TRIC_channel"/>
</dbReference>
<evidence type="ECO:0000256" key="6">
    <source>
        <dbReference type="ARBA" id="ARBA00022824"/>
    </source>
</evidence>
<keyword evidence="5 17" id="KW-0812">Transmembrane</keyword>
<evidence type="ECO:0000256" key="12">
    <source>
        <dbReference type="ARBA" id="ARBA00023303"/>
    </source>
</evidence>
<evidence type="ECO:0000256" key="14">
    <source>
        <dbReference type="ARBA" id="ARBA00045968"/>
    </source>
</evidence>
<comment type="subcellular location">
    <subcellularLocation>
        <location evidence="1">Endoplasmic reticulum membrane</location>
        <topology evidence="1">Multi-pass membrane protein</topology>
    </subcellularLocation>
</comment>
<evidence type="ECO:0000256" key="17">
    <source>
        <dbReference type="SAM" id="Phobius"/>
    </source>
</evidence>
<feature type="region of interest" description="Disordered" evidence="16">
    <location>
        <begin position="308"/>
        <end position="354"/>
    </location>
</feature>
<comment type="caution">
    <text evidence="18">The sequence shown here is derived from an EMBL/GenBank/DDBJ whole genome shotgun (WGS) entry which is preliminary data.</text>
</comment>
<keyword evidence="19" id="KW-1185">Reference proteome</keyword>
<accession>A0ABQ8L1A3</accession>
<comment type="catalytic activity">
    <reaction evidence="13">
        <text>K(+)(in) = K(+)(out)</text>
        <dbReference type="Rhea" id="RHEA:29463"/>
        <dbReference type="ChEBI" id="CHEBI:29103"/>
    </reaction>
</comment>
<evidence type="ECO:0000256" key="5">
    <source>
        <dbReference type="ARBA" id="ARBA00022692"/>
    </source>
</evidence>
<evidence type="ECO:0000256" key="15">
    <source>
        <dbReference type="ARBA" id="ARBA00047059"/>
    </source>
</evidence>